<dbReference type="Pfam" id="PF03392">
    <property type="entry name" value="OS-D"/>
    <property type="match status" value="1"/>
</dbReference>
<accession>A0A6P8Z215</accession>
<dbReference type="AlphaFoldDB" id="A0A6P8Z215"/>
<reference evidence="2" key="1">
    <citation type="submission" date="2025-08" db="UniProtKB">
        <authorList>
            <consortium name="RefSeq"/>
        </authorList>
    </citation>
    <scope>IDENTIFICATION</scope>
    <source>
        <tissue evidence="2">Total insect</tissue>
    </source>
</reference>
<sequence>MQVAALWPASENPVGRASYPSAPLGAPLRSTLEPLCWRRRRHRDFPLSLSMDRTVRTCLLAGLALLSLAYVAEAETYDEGRFAHINVDEVLGNQRILVAFIKCFLDQGPCTADSKDMKKLLPDVLDTRCAKCTDRQKKMMAQAVKHVKEHYPKEWEELVNKYDPDHSKSADLDDFLIKASA</sequence>
<dbReference type="Proteomes" id="UP000515158">
    <property type="component" value="Unplaced"/>
</dbReference>
<organism evidence="2">
    <name type="scientific">Thrips palmi</name>
    <name type="common">Melon thrips</name>
    <dbReference type="NCBI Taxonomy" id="161013"/>
    <lineage>
        <taxon>Eukaryota</taxon>
        <taxon>Metazoa</taxon>
        <taxon>Ecdysozoa</taxon>
        <taxon>Arthropoda</taxon>
        <taxon>Hexapoda</taxon>
        <taxon>Insecta</taxon>
        <taxon>Pterygota</taxon>
        <taxon>Neoptera</taxon>
        <taxon>Paraneoptera</taxon>
        <taxon>Thysanoptera</taxon>
        <taxon>Terebrantia</taxon>
        <taxon>Thripoidea</taxon>
        <taxon>Thripidae</taxon>
        <taxon>Thrips</taxon>
    </lineage>
</organism>
<name>A0A6P8Z215_THRPL</name>
<dbReference type="InterPro" id="IPR005055">
    <property type="entry name" value="A10/PebIII"/>
</dbReference>
<dbReference type="PANTHER" id="PTHR11257:SF13">
    <property type="entry name" value="GEO07322P1"/>
    <property type="match status" value="1"/>
</dbReference>
<keyword evidence="1" id="KW-1185">Reference proteome</keyword>
<dbReference type="InterPro" id="IPR036682">
    <property type="entry name" value="OS_D_A10/PebIII_sf"/>
</dbReference>
<dbReference type="RefSeq" id="XP_034246538.1">
    <property type="nucleotide sequence ID" value="XM_034390647.1"/>
</dbReference>
<dbReference type="SUPFAM" id="SSF100910">
    <property type="entry name" value="Chemosensory protein Csp2"/>
    <property type="match status" value="1"/>
</dbReference>
<protein>
    <submittedName>
        <fullName evidence="2">Ejaculatory bulb-specific protein 3-like isoform X1</fullName>
    </submittedName>
</protein>
<dbReference type="KEGG" id="tpal:117648248"/>
<evidence type="ECO:0000313" key="2">
    <source>
        <dbReference type="RefSeq" id="XP_034246538.1"/>
    </source>
</evidence>
<dbReference type="Gene3D" id="1.10.2080.10">
    <property type="entry name" value="Insect odorant-binding protein A10/Ejaculatory bulb-specific protein 3"/>
    <property type="match status" value="1"/>
</dbReference>
<gene>
    <name evidence="2" type="primary">LOC117648248</name>
</gene>
<dbReference type="OrthoDB" id="6344725at2759"/>
<evidence type="ECO:0000313" key="1">
    <source>
        <dbReference type="Proteomes" id="UP000515158"/>
    </source>
</evidence>
<dbReference type="GeneID" id="117648248"/>
<dbReference type="PANTHER" id="PTHR11257">
    <property type="entry name" value="CHEMOSENSORY PROTEIN-RELATED"/>
    <property type="match status" value="1"/>
</dbReference>
<dbReference type="InParanoid" id="A0A6P8Z215"/>
<proteinExistence type="predicted"/>